<dbReference type="PANTHER" id="PTHR46825:SF9">
    <property type="entry name" value="BETA-LACTAMASE-RELATED DOMAIN-CONTAINING PROTEIN"/>
    <property type="match status" value="1"/>
</dbReference>
<dbReference type="PANTHER" id="PTHR46825">
    <property type="entry name" value="D-ALANYL-D-ALANINE-CARBOXYPEPTIDASE/ENDOPEPTIDASE AMPH"/>
    <property type="match status" value="1"/>
</dbReference>
<dbReference type="SUPFAM" id="SSF56601">
    <property type="entry name" value="beta-lactamase/transpeptidase-like"/>
    <property type="match status" value="1"/>
</dbReference>
<dbReference type="InterPro" id="IPR001466">
    <property type="entry name" value="Beta-lactam-related"/>
</dbReference>
<feature type="domain" description="Beta-lactamase-related" evidence="2">
    <location>
        <begin position="76"/>
        <end position="389"/>
    </location>
</feature>
<evidence type="ECO:0000313" key="3">
    <source>
        <dbReference type="EMBL" id="KEO72724.1"/>
    </source>
</evidence>
<keyword evidence="1" id="KW-0472">Membrane</keyword>
<sequence>MNLNSKKTISNKIKIYDYHINMKKLLKATIINIGTYILIFILILCKTTDSKSQHIDSKNSSEFSLNFEKKIKSIYTENEMQGDFIFAVVNEKGLVYSYALNNEILKGNITSLDNHSPIYIASHTKSFTGTLIKILEEKGQIDLDKSLTGYLPDLHFHSKIDTDKIKIKNLLNHTHGIFSSSLTWKTAYLGYSGNNSELIEDFNKDYFYDPSGSFRYSNVGPIIAGIIIEKETGNSWKDEMNKHIFKPLKMFNTTTKVSEVDYKSIRHSNTFSKVGGIVETGFYKQDITMHASGGIISTINDLSKWLSANIRKDTRLLTKNSWEALHQSSTTQDKEYFTYKRKGYSLGWDVAEYQGETILTRFGGLAGISFHISFIPENKIGIIAFSTDNRAYLLPHLMANYAYNKFASNDAERTFTIEKDNFQKAFDDENNISHPNESQLMTINRSHDGILGVYRSTIGWPSISIIQKENNYIFNWGELGGKIYKADNGGYISNLGVMTREFNISNDTLMTGSQIYLKEY</sequence>
<gene>
    <name evidence="3" type="ORF">EL17_18505</name>
</gene>
<dbReference type="InterPro" id="IPR012338">
    <property type="entry name" value="Beta-lactam/transpept-like"/>
</dbReference>
<dbReference type="STRING" id="1048983.EL17_18505"/>
<keyword evidence="4" id="KW-1185">Reference proteome</keyword>
<dbReference type="Pfam" id="PF00144">
    <property type="entry name" value="Beta-lactamase"/>
    <property type="match status" value="1"/>
</dbReference>
<organism evidence="3 4">
    <name type="scientific">Anditalea andensis</name>
    <dbReference type="NCBI Taxonomy" id="1048983"/>
    <lineage>
        <taxon>Bacteria</taxon>
        <taxon>Pseudomonadati</taxon>
        <taxon>Bacteroidota</taxon>
        <taxon>Cytophagia</taxon>
        <taxon>Cytophagales</taxon>
        <taxon>Cytophagaceae</taxon>
        <taxon>Anditalea</taxon>
    </lineage>
</organism>
<evidence type="ECO:0000313" key="4">
    <source>
        <dbReference type="Proteomes" id="UP000027821"/>
    </source>
</evidence>
<dbReference type="InterPro" id="IPR050491">
    <property type="entry name" value="AmpC-like"/>
</dbReference>
<evidence type="ECO:0000256" key="1">
    <source>
        <dbReference type="SAM" id="Phobius"/>
    </source>
</evidence>
<dbReference type="eggNOG" id="COG1680">
    <property type="taxonomic scope" value="Bacteria"/>
</dbReference>
<reference evidence="3 4" key="1">
    <citation type="submission" date="2014-04" db="EMBL/GenBank/DDBJ databases">
        <title>Characterization and application of a salt tolerant electro-active bacterium.</title>
        <authorList>
            <person name="Yang L."/>
            <person name="Wei S."/>
            <person name="Tay Q.X.M."/>
        </authorList>
    </citation>
    <scope>NUCLEOTIDE SEQUENCE [LARGE SCALE GENOMIC DNA]</scope>
    <source>
        <strain evidence="3 4">LY1</strain>
    </source>
</reference>
<keyword evidence="1" id="KW-0812">Transmembrane</keyword>
<dbReference type="EMBL" id="JMIH01000024">
    <property type="protein sequence ID" value="KEO72724.1"/>
    <property type="molecule type" value="Genomic_DNA"/>
</dbReference>
<dbReference type="Proteomes" id="UP000027821">
    <property type="component" value="Unassembled WGS sequence"/>
</dbReference>
<proteinExistence type="predicted"/>
<feature type="transmembrane region" description="Helical" evidence="1">
    <location>
        <begin position="25"/>
        <end position="44"/>
    </location>
</feature>
<protein>
    <submittedName>
        <fullName evidence="3">Penicillin-binding protein</fullName>
    </submittedName>
</protein>
<dbReference type="Gene3D" id="3.40.710.10">
    <property type="entry name" value="DD-peptidase/beta-lactamase superfamily"/>
    <property type="match status" value="1"/>
</dbReference>
<name>A0A074KV00_9BACT</name>
<comment type="caution">
    <text evidence="3">The sequence shown here is derived from an EMBL/GenBank/DDBJ whole genome shotgun (WGS) entry which is preliminary data.</text>
</comment>
<keyword evidence="1" id="KW-1133">Transmembrane helix</keyword>
<evidence type="ECO:0000259" key="2">
    <source>
        <dbReference type="Pfam" id="PF00144"/>
    </source>
</evidence>
<accession>A0A074KV00</accession>
<dbReference type="AlphaFoldDB" id="A0A074KV00"/>